<dbReference type="EMBL" id="AP011116">
    <property type="protein sequence ID" value="BAH55510.1"/>
    <property type="molecule type" value="Genomic_DNA"/>
</dbReference>
<name>C1BBS8_RHOOB</name>
<feature type="region of interest" description="Disordered" evidence="1">
    <location>
        <begin position="1"/>
        <end position="130"/>
    </location>
</feature>
<dbReference type="PATRIC" id="fig|632772.20.peg.7702"/>
<dbReference type="KEGG" id="rop:ROP_pROB01-00110"/>
<evidence type="ECO:0000313" key="2">
    <source>
        <dbReference type="EMBL" id="BAH55510.1"/>
    </source>
</evidence>
<feature type="compositionally biased region" description="Low complexity" evidence="1">
    <location>
        <begin position="61"/>
        <end position="82"/>
    </location>
</feature>
<dbReference type="HOGENOM" id="CLU_1128357_0_0_11"/>
<sequence>MTETSTPRRKSLASAFAPKGNRAEGLAGLLPTAGNPTQPRRSTPITEVEPAAEESRHVEKAPAAQEPPQAQAQPPAPTTTAPIRSEPARKPEPTPPPAPVEKQDPIYEPVPDPTPVLDDDVEPSTETGKVTVTAYLDRTTRDALQSRAAESRCDHADVAIEAFDSVGIAGLRSLFQPVARRSAAGIPMHQEPFAVKGPVETWFRFTTAQRDWLDAQVKVVGSKSRSRLLAGVLSLHLRTASR</sequence>
<dbReference type="Proteomes" id="UP000002212">
    <property type="component" value="Plasmid pROB01"/>
</dbReference>
<evidence type="ECO:0000256" key="1">
    <source>
        <dbReference type="SAM" id="MobiDB-lite"/>
    </source>
</evidence>
<proteinExistence type="predicted"/>
<reference evidence="2 3" key="1">
    <citation type="submission" date="2009-03" db="EMBL/GenBank/DDBJ databases">
        <title>Comparison of the complete genome sequences of Rhodococcus erythropolis PR4 and Rhodococcus opacus B4.</title>
        <authorList>
            <person name="Takarada H."/>
            <person name="Sekine M."/>
            <person name="Hosoyama A."/>
            <person name="Yamada R."/>
            <person name="Fujisawa T."/>
            <person name="Omata S."/>
            <person name="Shimizu A."/>
            <person name="Tsukatani N."/>
            <person name="Tanikawa S."/>
            <person name="Fujita N."/>
            <person name="Harayama S."/>
        </authorList>
    </citation>
    <scope>NUCLEOTIDE SEQUENCE [LARGE SCALE GENOMIC DNA]</scope>
    <source>
        <strain evidence="2 3">B4</strain>
        <plasmid evidence="2 3">pROB01</plasmid>
    </source>
</reference>
<geneLocation type="plasmid" evidence="2 3">
    <name>pROB01</name>
</geneLocation>
<dbReference type="AlphaFoldDB" id="C1BBS8"/>
<feature type="compositionally biased region" description="Polar residues" evidence="1">
    <location>
        <begin position="34"/>
        <end position="45"/>
    </location>
</feature>
<gene>
    <name evidence="2" type="ordered locus">ROP_pROB01-00110</name>
</gene>
<accession>C1BBS8</accession>
<protein>
    <submittedName>
        <fullName evidence="2">Uncharacterized protein</fullName>
    </submittedName>
</protein>
<keyword evidence="2" id="KW-0614">Plasmid</keyword>
<organism evidence="2 3">
    <name type="scientific">Rhodococcus opacus (strain B4)</name>
    <dbReference type="NCBI Taxonomy" id="632772"/>
    <lineage>
        <taxon>Bacteria</taxon>
        <taxon>Bacillati</taxon>
        <taxon>Actinomycetota</taxon>
        <taxon>Actinomycetes</taxon>
        <taxon>Mycobacteriales</taxon>
        <taxon>Nocardiaceae</taxon>
        <taxon>Rhodococcus</taxon>
    </lineage>
</organism>
<evidence type="ECO:0000313" key="3">
    <source>
        <dbReference type="Proteomes" id="UP000002212"/>
    </source>
</evidence>